<evidence type="ECO:0000256" key="5">
    <source>
        <dbReference type="ARBA" id="ARBA00023136"/>
    </source>
</evidence>
<evidence type="ECO:0000313" key="8">
    <source>
        <dbReference type="Proteomes" id="UP001235547"/>
    </source>
</evidence>
<evidence type="ECO:0000256" key="2">
    <source>
        <dbReference type="ARBA" id="ARBA00022475"/>
    </source>
</evidence>
<feature type="transmembrane region" description="Helical" evidence="6">
    <location>
        <begin position="108"/>
        <end position="131"/>
    </location>
</feature>
<evidence type="ECO:0000256" key="6">
    <source>
        <dbReference type="HAMAP-Rule" id="MF_01844"/>
    </source>
</evidence>
<keyword evidence="3 6" id="KW-0812">Transmembrane</keyword>
<keyword evidence="6" id="KW-0915">Sodium</keyword>
<evidence type="ECO:0000256" key="1">
    <source>
        <dbReference type="ARBA" id="ARBA00004429"/>
    </source>
</evidence>
<keyword evidence="5 6" id="KW-0472">Membrane</keyword>
<organism evidence="7 8">
    <name type="scientific">Sinorhizobium numidicum</name>
    <dbReference type="NCBI Taxonomy" id="680248"/>
    <lineage>
        <taxon>Bacteria</taxon>
        <taxon>Pseudomonadati</taxon>
        <taxon>Pseudomonadota</taxon>
        <taxon>Alphaproteobacteria</taxon>
        <taxon>Hyphomicrobiales</taxon>
        <taxon>Rhizobiaceae</taxon>
        <taxon>Sinorhizobium/Ensifer group</taxon>
        <taxon>Sinorhizobium</taxon>
    </lineage>
</organism>
<dbReference type="InterPro" id="IPR023171">
    <property type="entry name" value="Na/H_antiporter_dom_sf"/>
</dbReference>
<comment type="catalytic activity">
    <reaction evidence="6">
        <text>Na(+)(in) + 2 H(+)(out) = Na(+)(out) + 2 H(+)(in)</text>
        <dbReference type="Rhea" id="RHEA:29251"/>
        <dbReference type="ChEBI" id="CHEBI:15378"/>
        <dbReference type="ChEBI" id="CHEBI:29101"/>
    </reaction>
</comment>
<accession>A0ABY8CPI5</accession>
<dbReference type="NCBIfam" id="TIGR00773">
    <property type="entry name" value="NhaA"/>
    <property type="match status" value="1"/>
</dbReference>
<comment type="similarity">
    <text evidence="6">Belongs to the NhaA Na(+)/H(+) (TC 2.A.33) antiporter family.</text>
</comment>
<feature type="transmembrane region" description="Helical" evidence="6">
    <location>
        <begin position="28"/>
        <end position="57"/>
    </location>
</feature>
<evidence type="ECO:0000256" key="3">
    <source>
        <dbReference type="ARBA" id="ARBA00022692"/>
    </source>
</evidence>
<keyword evidence="8" id="KW-1185">Reference proteome</keyword>
<dbReference type="RefSeq" id="WP_280731286.1">
    <property type="nucleotide sequence ID" value="NZ_CP120367.1"/>
</dbReference>
<dbReference type="Pfam" id="PF06965">
    <property type="entry name" value="Na_H_antiport_1"/>
    <property type="match status" value="1"/>
</dbReference>
<evidence type="ECO:0000256" key="4">
    <source>
        <dbReference type="ARBA" id="ARBA00022989"/>
    </source>
</evidence>
<keyword evidence="6" id="KW-0739">Sodium transport</keyword>
<feature type="transmembrane region" description="Helical" evidence="6">
    <location>
        <begin position="409"/>
        <end position="431"/>
    </location>
</feature>
<name>A0ABY8CPI5_9HYPH</name>
<keyword evidence="6" id="KW-0050">Antiport</keyword>
<protein>
    <recommendedName>
        <fullName evidence="6">Na(+)/H(+) antiporter NhaA</fullName>
    </recommendedName>
    <alternativeName>
        <fullName evidence="6">Sodium/proton antiporter NhaA</fullName>
    </alternativeName>
</protein>
<feature type="transmembrane region" description="Helical" evidence="6">
    <location>
        <begin position="137"/>
        <end position="158"/>
    </location>
</feature>
<reference evidence="7 8" key="1">
    <citation type="submission" date="2023-03" db="EMBL/GenBank/DDBJ databases">
        <authorList>
            <person name="Kaur S."/>
            <person name="Espinosa-Saiz D."/>
            <person name="Velazquez E."/>
            <person name="Menendez E."/>
            <person name="diCenzo G.C."/>
        </authorList>
    </citation>
    <scope>NUCLEOTIDE SEQUENCE [LARGE SCALE GENOMIC DNA]</scope>
    <source>
        <strain evidence="7 8">LMG 27395</strain>
    </source>
</reference>
<feature type="transmembrane region" description="Helical" evidence="6">
    <location>
        <begin position="312"/>
        <end position="331"/>
    </location>
</feature>
<dbReference type="Gene3D" id="1.20.1530.10">
    <property type="entry name" value="Na+/H+ antiporter like domain"/>
    <property type="match status" value="1"/>
</dbReference>
<feature type="transmembrane region" description="Helical" evidence="6">
    <location>
        <begin position="337"/>
        <end position="362"/>
    </location>
</feature>
<keyword evidence="6" id="KW-0813">Transport</keyword>
<gene>
    <name evidence="6 7" type="primary">nhaA</name>
    <name evidence="7" type="ORF">PYH38_002026</name>
</gene>
<dbReference type="PANTHER" id="PTHR30341">
    <property type="entry name" value="SODIUM ION/PROTON ANTIPORTER NHAA-RELATED"/>
    <property type="match status" value="1"/>
</dbReference>
<feature type="transmembrane region" description="Helical" evidence="6">
    <location>
        <begin position="374"/>
        <end position="397"/>
    </location>
</feature>
<evidence type="ECO:0000313" key="7">
    <source>
        <dbReference type="EMBL" id="WEX80570.1"/>
    </source>
</evidence>
<keyword evidence="6" id="KW-0406">Ion transport</keyword>
<dbReference type="PANTHER" id="PTHR30341:SF0">
    <property type="entry name" value="NA(+)_H(+) ANTIPORTER NHAA"/>
    <property type="match status" value="1"/>
</dbReference>
<dbReference type="Proteomes" id="UP001235547">
    <property type="component" value="Chromosome 2"/>
</dbReference>
<feature type="transmembrane region" description="Helical" evidence="6">
    <location>
        <begin position="170"/>
        <end position="189"/>
    </location>
</feature>
<dbReference type="EMBL" id="CP120370">
    <property type="protein sequence ID" value="WEX80570.1"/>
    <property type="molecule type" value="Genomic_DNA"/>
</dbReference>
<dbReference type="HAMAP" id="MF_01844">
    <property type="entry name" value="NhaA"/>
    <property type="match status" value="1"/>
</dbReference>
<dbReference type="InterPro" id="IPR004670">
    <property type="entry name" value="NhaA"/>
</dbReference>
<keyword evidence="2 6" id="KW-1003">Cell membrane</keyword>
<feature type="transmembrane region" description="Helical" evidence="6">
    <location>
        <begin position="195"/>
        <end position="216"/>
    </location>
</feature>
<sequence>MNDGLSRLPREPADRLTKPFMRFLRIEATAGIVLLLSTLLALGLANTAWSSSFLALWEMPAGARVGDIEISRSLKHWINDGLMTLFFFVIALELKRELVLGELRNPRMAALPVAAAFGGMAVPAGLFSLLVGGGPGASGWTTVMSTDTAFVIGCLAVLGSRIPGSLRLFLLSLAIFDDVGAILVVAIGYGETLNWLALGTAGLGLVVVAGIARLGIRSIPVYFAIGGGIWLAFDASGVHATLTGVILGLMTPARSWVSDTRLHAILDRVSAHPRGDHGSRDTAARSDLHRAGVATREALSPIERLEITLHPWVAFVIMPLFALSNAGVPIADANFDIPLTIAIVAAFVVGKPVGIVLFSFLAVNLRFGTRPSELPWSLLVAGSLLTGIGFTMALFIAELAFEPELLNSVKLGVLGASVISATLGFLALTWLTSPGRRQ</sequence>
<comment type="function">
    <text evidence="6">Na(+)/H(+) antiporter that extrudes sodium in exchange for external protons.</text>
</comment>
<keyword evidence="4 6" id="KW-1133">Transmembrane helix</keyword>
<proteinExistence type="inferred from homology"/>
<comment type="subcellular location">
    <subcellularLocation>
        <location evidence="1">Cell inner membrane</location>
        <topology evidence="1">Multi-pass membrane protein</topology>
    </subcellularLocation>
    <subcellularLocation>
        <location evidence="6">Cell membrane</location>
        <topology evidence="6">Multi-pass membrane protein</topology>
    </subcellularLocation>
</comment>